<organism evidence="3 4">
    <name type="scientific">Shiella aurantiaca</name>
    <dbReference type="NCBI Taxonomy" id="3058365"/>
    <lineage>
        <taxon>Bacteria</taxon>
        <taxon>Pseudomonadati</taxon>
        <taxon>Bacteroidota</taxon>
        <taxon>Cytophagia</taxon>
        <taxon>Cytophagales</taxon>
        <taxon>Shiellaceae</taxon>
        <taxon>Shiella</taxon>
    </lineage>
</organism>
<dbReference type="RefSeq" id="WP_320004563.1">
    <property type="nucleotide sequence ID" value="NZ_JAUHJS010000005.1"/>
</dbReference>
<dbReference type="GO" id="GO:0016301">
    <property type="term" value="F:kinase activity"/>
    <property type="evidence" value="ECO:0007669"/>
    <property type="project" value="UniProtKB-KW"/>
</dbReference>
<keyword evidence="1" id="KW-1133">Transmembrane helix</keyword>
<keyword evidence="4" id="KW-1185">Reference proteome</keyword>
<comment type="caution">
    <text evidence="3">The sequence shown here is derived from an EMBL/GenBank/DDBJ whole genome shotgun (WGS) entry which is preliminary data.</text>
</comment>
<keyword evidence="3" id="KW-0808">Transferase</keyword>
<keyword evidence="1" id="KW-0472">Membrane</keyword>
<dbReference type="EMBL" id="JAUHJS010000005">
    <property type="protein sequence ID" value="MDN4166028.1"/>
    <property type="molecule type" value="Genomic_DNA"/>
</dbReference>
<sequence>MKKAVLFTPWFRLVFPLIHGPFSYLLVLFFFDSINQLQNIFFSQEALLCIIISFAFSEGIRLCFRLTDTLAASQSLKKRIIWQVSISLSYTLLIVSGITIAYFIYLVGIRVFHTELLVLNVIYLFTALLINLFCISLLYLHTDNQVLLGEEEFRKNALKLEIQQFQNQINPFFLYKSLEAIIERMGKAPEQIDPLLHHLSETYRYTLMHQKSEWVPLEQELPVLHQMAAIVGAATHQEIRINQAVSKGTKQALLIPGACLDVLQFIVFSSIANPSKEFIIHLIDDCSQHEHSLVFEYTHKQQLVLDESLLEQWHSLSDMYVRLSGRSLQRSQAQESTQRIVLPLLYFSTENQA</sequence>
<keyword evidence="1" id="KW-0812">Transmembrane</keyword>
<dbReference type="PANTHER" id="PTHR34220">
    <property type="entry name" value="SENSOR HISTIDINE KINASE YPDA"/>
    <property type="match status" value="1"/>
</dbReference>
<feature type="transmembrane region" description="Helical" evidence="1">
    <location>
        <begin position="37"/>
        <end position="60"/>
    </location>
</feature>
<protein>
    <submittedName>
        <fullName evidence="3">Histidine kinase</fullName>
    </submittedName>
</protein>
<dbReference type="Proteomes" id="UP001168552">
    <property type="component" value="Unassembled WGS sequence"/>
</dbReference>
<dbReference type="InterPro" id="IPR050640">
    <property type="entry name" value="Bact_2-comp_sensor_kinase"/>
</dbReference>
<name>A0ABT8F6M5_9BACT</name>
<evidence type="ECO:0000313" key="3">
    <source>
        <dbReference type="EMBL" id="MDN4166028.1"/>
    </source>
</evidence>
<evidence type="ECO:0000313" key="4">
    <source>
        <dbReference type="Proteomes" id="UP001168552"/>
    </source>
</evidence>
<feature type="transmembrane region" description="Helical" evidence="1">
    <location>
        <begin position="80"/>
        <end position="105"/>
    </location>
</feature>
<feature type="transmembrane region" description="Helical" evidence="1">
    <location>
        <begin position="117"/>
        <end position="140"/>
    </location>
</feature>
<dbReference type="InterPro" id="IPR010559">
    <property type="entry name" value="Sig_transdc_His_kin_internal"/>
</dbReference>
<gene>
    <name evidence="3" type="ORF">QWY31_10980</name>
</gene>
<evidence type="ECO:0000259" key="2">
    <source>
        <dbReference type="Pfam" id="PF06580"/>
    </source>
</evidence>
<accession>A0ABT8F6M5</accession>
<keyword evidence="3" id="KW-0418">Kinase</keyword>
<evidence type="ECO:0000256" key="1">
    <source>
        <dbReference type="SAM" id="Phobius"/>
    </source>
</evidence>
<feature type="domain" description="Signal transduction histidine kinase internal region" evidence="2">
    <location>
        <begin position="161"/>
        <end position="227"/>
    </location>
</feature>
<proteinExistence type="predicted"/>
<feature type="transmembrane region" description="Helical" evidence="1">
    <location>
        <begin position="12"/>
        <end position="31"/>
    </location>
</feature>
<dbReference type="Pfam" id="PF06580">
    <property type="entry name" value="His_kinase"/>
    <property type="match status" value="1"/>
</dbReference>
<reference evidence="3" key="1">
    <citation type="submission" date="2023-06" db="EMBL/GenBank/DDBJ databases">
        <title>Cytophagales bacterium Strain LB-30, isolated from soil.</title>
        <authorList>
            <person name="Liu B."/>
        </authorList>
    </citation>
    <scope>NUCLEOTIDE SEQUENCE</scope>
    <source>
        <strain evidence="3">LB-30</strain>
    </source>
</reference>
<dbReference type="PANTHER" id="PTHR34220:SF7">
    <property type="entry name" value="SENSOR HISTIDINE KINASE YPDA"/>
    <property type="match status" value="1"/>
</dbReference>